<dbReference type="Gene3D" id="2.30.170.40">
    <property type="entry name" value="Ribosomal protein L28/L24"/>
    <property type="match status" value="1"/>
</dbReference>
<dbReference type="PANTHER" id="PTHR13528">
    <property type="entry name" value="39S RIBOSOMAL PROTEIN L28, MITOCHONDRIAL"/>
    <property type="match status" value="1"/>
</dbReference>
<comment type="caution">
    <text evidence="6">The sequence shown here is derived from an EMBL/GenBank/DDBJ whole genome shotgun (WGS) entry which is preliminary data.</text>
</comment>
<dbReference type="InterPro" id="IPR034704">
    <property type="entry name" value="Ribosomal_bL28/bL31-like_sf"/>
</dbReference>
<proteinExistence type="inferred from homology"/>
<dbReference type="FunFam" id="2.30.170.40:FF:000003">
    <property type="entry name" value="54S ribosomal protein L24"/>
    <property type="match status" value="1"/>
</dbReference>
<dbReference type="InterPro" id="IPR001383">
    <property type="entry name" value="Ribosomal_bL28_bact-type"/>
</dbReference>
<keyword evidence="3" id="KW-0687">Ribonucleoprotein</keyword>
<protein>
    <recommendedName>
        <fullName evidence="4">Large ribosomal subunit protein bL28c</fullName>
    </recommendedName>
    <alternativeName>
        <fullName evidence="5">Large ribosomal subunit protein bL28m</fullName>
    </alternativeName>
</protein>
<dbReference type="GO" id="GO:0003735">
    <property type="term" value="F:structural constituent of ribosome"/>
    <property type="evidence" value="ECO:0007669"/>
    <property type="project" value="InterPro"/>
</dbReference>
<comment type="similarity">
    <text evidence="1">Belongs to the bacterial ribosomal protein bL28 family.</text>
</comment>
<evidence type="ECO:0000256" key="4">
    <source>
        <dbReference type="ARBA" id="ARBA00035265"/>
    </source>
</evidence>
<organism evidence="6 7">
    <name type="scientific">Coprinellus micaceus</name>
    <name type="common">Glistening ink-cap mushroom</name>
    <name type="synonym">Coprinus micaceus</name>
    <dbReference type="NCBI Taxonomy" id="71717"/>
    <lineage>
        <taxon>Eukaryota</taxon>
        <taxon>Fungi</taxon>
        <taxon>Dikarya</taxon>
        <taxon>Basidiomycota</taxon>
        <taxon>Agaricomycotina</taxon>
        <taxon>Agaricomycetes</taxon>
        <taxon>Agaricomycetidae</taxon>
        <taxon>Agaricales</taxon>
        <taxon>Agaricineae</taxon>
        <taxon>Psathyrellaceae</taxon>
        <taxon>Coprinellus</taxon>
    </lineage>
</organism>
<reference evidence="6 7" key="1">
    <citation type="journal article" date="2019" name="Nat. Ecol. Evol.">
        <title>Megaphylogeny resolves global patterns of mushroom evolution.</title>
        <authorList>
            <person name="Varga T."/>
            <person name="Krizsan K."/>
            <person name="Foldi C."/>
            <person name="Dima B."/>
            <person name="Sanchez-Garcia M."/>
            <person name="Sanchez-Ramirez S."/>
            <person name="Szollosi G.J."/>
            <person name="Szarkandi J.G."/>
            <person name="Papp V."/>
            <person name="Albert L."/>
            <person name="Andreopoulos W."/>
            <person name="Angelini C."/>
            <person name="Antonin V."/>
            <person name="Barry K.W."/>
            <person name="Bougher N.L."/>
            <person name="Buchanan P."/>
            <person name="Buyck B."/>
            <person name="Bense V."/>
            <person name="Catcheside P."/>
            <person name="Chovatia M."/>
            <person name="Cooper J."/>
            <person name="Damon W."/>
            <person name="Desjardin D."/>
            <person name="Finy P."/>
            <person name="Geml J."/>
            <person name="Haridas S."/>
            <person name="Hughes K."/>
            <person name="Justo A."/>
            <person name="Karasinski D."/>
            <person name="Kautmanova I."/>
            <person name="Kiss B."/>
            <person name="Kocsube S."/>
            <person name="Kotiranta H."/>
            <person name="LaButti K.M."/>
            <person name="Lechner B.E."/>
            <person name="Liimatainen K."/>
            <person name="Lipzen A."/>
            <person name="Lukacs Z."/>
            <person name="Mihaltcheva S."/>
            <person name="Morgado L.N."/>
            <person name="Niskanen T."/>
            <person name="Noordeloos M.E."/>
            <person name="Ohm R.A."/>
            <person name="Ortiz-Santana B."/>
            <person name="Ovrebo C."/>
            <person name="Racz N."/>
            <person name="Riley R."/>
            <person name="Savchenko A."/>
            <person name="Shiryaev A."/>
            <person name="Soop K."/>
            <person name="Spirin V."/>
            <person name="Szebenyi C."/>
            <person name="Tomsovsky M."/>
            <person name="Tulloss R.E."/>
            <person name="Uehling J."/>
            <person name="Grigoriev I.V."/>
            <person name="Vagvolgyi C."/>
            <person name="Papp T."/>
            <person name="Martin F.M."/>
            <person name="Miettinen O."/>
            <person name="Hibbett D.S."/>
            <person name="Nagy L.G."/>
        </authorList>
    </citation>
    <scope>NUCLEOTIDE SEQUENCE [LARGE SCALE GENOMIC DNA]</scope>
    <source>
        <strain evidence="6 7">FP101781</strain>
    </source>
</reference>
<evidence type="ECO:0000256" key="2">
    <source>
        <dbReference type="ARBA" id="ARBA00022980"/>
    </source>
</evidence>
<dbReference type="NCBIfam" id="TIGR00009">
    <property type="entry name" value="L28"/>
    <property type="match status" value="1"/>
</dbReference>
<accession>A0A4Y7TSE2</accession>
<evidence type="ECO:0000313" key="7">
    <source>
        <dbReference type="Proteomes" id="UP000298030"/>
    </source>
</evidence>
<evidence type="ECO:0000256" key="5">
    <source>
        <dbReference type="ARBA" id="ARBA00035269"/>
    </source>
</evidence>
<dbReference type="OrthoDB" id="361870at2759"/>
<dbReference type="STRING" id="71717.A0A4Y7TSE2"/>
<dbReference type="EMBL" id="QPFP01000004">
    <property type="protein sequence ID" value="TEB37107.1"/>
    <property type="molecule type" value="Genomic_DNA"/>
</dbReference>
<keyword evidence="7" id="KW-1185">Reference proteome</keyword>
<evidence type="ECO:0000256" key="3">
    <source>
        <dbReference type="ARBA" id="ARBA00023274"/>
    </source>
</evidence>
<dbReference type="InterPro" id="IPR037147">
    <property type="entry name" value="Ribosomal_bL28_sf"/>
</dbReference>
<sequence>MFATLLRLGEFSQPFKRAEFGLFGGKTKQYGNNVPFSKHKTRRTWLPNVQRKRLPSEVLGEKLRVKVTTRALRTIKKYGGVDNYLTKTKAYKLSHEGMKLRLRVKDAAREQQEAFLKSPEGRAELVKQYENKPLWAKLQGSLYAQIKRADKLLDHSLPDPARRARMQAAKALGLTEKYASATQTMEYLQNRS</sequence>
<name>A0A4Y7TSE2_COPMI</name>
<dbReference type="GO" id="GO:0005762">
    <property type="term" value="C:mitochondrial large ribosomal subunit"/>
    <property type="evidence" value="ECO:0007669"/>
    <property type="project" value="TreeGrafter"/>
</dbReference>
<dbReference type="HAMAP" id="MF_00373">
    <property type="entry name" value="Ribosomal_bL28"/>
    <property type="match status" value="1"/>
</dbReference>
<dbReference type="Pfam" id="PF00830">
    <property type="entry name" value="Ribosomal_L28"/>
    <property type="match status" value="1"/>
</dbReference>
<gene>
    <name evidence="6" type="ORF">FA13DRAFT_888783</name>
</gene>
<keyword evidence="2 6" id="KW-0689">Ribosomal protein</keyword>
<dbReference type="InterPro" id="IPR026569">
    <property type="entry name" value="Ribosomal_bL28"/>
</dbReference>
<dbReference type="PANTHER" id="PTHR13528:SF2">
    <property type="entry name" value="LARGE RIBOSOMAL SUBUNIT PROTEIN BL28M"/>
    <property type="match status" value="1"/>
</dbReference>
<dbReference type="AlphaFoldDB" id="A0A4Y7TSE2"/>
<dbReference type="SUPFAM" id="SSF143800">
    <property type="entry name" value="L28p-like"/>
    <property type="match status" value="1"/>
</dbReference>
<dbReference type="Proteomes" id="UP000298030">
    <property type="component" value="Unassembled WGS sequence"/>
</dbReference>
<dbReference type="GO" id="GO:0006412">
    <property type="term" value="P:translation"/>
    <property type="evidence" value="ECO:0007669"/>
    <property type="project" value="InterPro"/>
</dbReference>
<evidence type="ECO:0000313" key="6">
    <source>
        <dbReference type="EMBL" id="TEB37107.1"/>
    </source>
</evidence>
<evidence type="ECO:0000256" key="1">
    <source>
        <dbReference type="ARBA" id="ARBA00008760"/>
    </source>
</evidence>